<dbReference type="EC" id="1.5.5.2" evidence="2 5"/>
<keyword evidence="5" id="KW-0285">Flavoprotein</keyword>
<sequence>MSFLAHTKSPLFNPDRNPILHFLLKKTFYAQFCAGETPEEVKQTIASLKSIGFKGVILGHAKEVVLSKEEEEGLDQAKDAMEQSEINAREISAWEQNTMDTINLTQPGDFVALKFTGAGRQALQHLKATIACSPEFEQAVHDMCKLAQSRGVRLLFDAEQASLQQGIDNWTMYFAKIFNKERALVFGTYQAYAKRTPKVLASHLDVARKEGFVLGVKLVRGAYLGSDPRELFWPTAEDTHKCYNSLAKSIIQRQYGEMLQPVEGRSSEFPRVSLVLATHNAQSVKMALQLRDEQARKGEELIELAYGQLMGMADHVSCEVVQAARARANAQDPHLEVPSAYKYLVWGKLGECMKYLLRRAHENKDAVSRTVEARQALARELGSRLAFWR</sequence>
<evidence type="ECO:0000256" key="2">
    <source>
        <dbReference type="ARBA" id="ARBA00012695"/>
    </source>
</evidence>
<dbReference type="PANTHER" id="PTHR13914:SF30">
    <property type="entry name" value="PROLINE DEHYDROGENASE"/>
    <property type="match status" value="1"/>
</dbReference>
<dbReference type="GO" id="GO:0005739">
    <property type="term" value="C:mitochondrion"/>
    <property type="evidence" value="ECO:0007669"/>
    <property type="project" value="TreeGrafter"/>
</dbReference>
<dbReference type="EMBL" id="JAJGCB010000004">
    <property type="protein sequence ID" value="KAJ8992954.1"/>
    <property type="molecule type" value="Genomic_DNA"/>
</dbReference>
<comment type="caution">
    <text evidence="7">The sequence shown here is derived from an EMBL/GenBank/DDBJ whole genome shotgun (WGS) entry which is preliminary data.</text>
</comment>
<comment type="cofactor">
    <cofactor evidence="5">
        <name>FAD</name>
        <dbReference type="ChEBI" id="CHEBI:57692"/>
    </cofactor>
</comment>
<name>A0AAN6IVL3_EXODE</name>
<evidence type="ECO:0000259" key="6">
    <source>
        <dbReference type="Pfam" id="PF01619"/>
    </source>
</evidence>
<accession>A0AAN6IVL3</accession>
<feature type="domain" description="Proline dehydrogenase" evidence="6">
    <location>
        <begin position="42"/>
        <end position="370"/>
    </location>
</feature>
<dbReference type="GO" id="GO:0004657">
    <property type="term" value="F:proline dehydrogenase activity"/>
    <property type="evidence" value="ECO:0007669"/>
    <property type="project" value="UniProtKB-EC"/>
</dbReference>
<evidence type="ECO:0000256" key="4">
    <source>
        <dbReference type="ARBA" id="ARBA00023062"/>
    </source>
</evidence>
<dbReference type="GO" id="GO:0071949">
    <property type="term" value="F:FAD binding"/>
    <property type="evidence" value="ECO:0007669"/>
    <property type="project" value="TreeGrafter"/>
</dbReference>
<keyword evidence="4 5" id="KW-0642">Proline metabolism</keyword>
<evidence type="ECO:0000256" key="5">
    <source>
        <dbReference type="RuleBase" id="RU364054"/>
    </source>
</evidence>
<comment type="function">
    <text evidence="5">Converts proline to delta-1-pyrroline-5-carboxylate.</text>
</comment>
<protein>
    <recommendedName>
        <fullName evidence="2 5">Proline dehydrogenase</fullName>
        <ecNumber evidence="2 5">1.5.5.2</ecNumber>
    </recommendedName>
</protein>
<comment type="catalytic activity">
    <reaction evidence="5">
        <text>L-proline + a quinone = (S)-1-pyrroline-5-carboxylate + a quinol + H(+)</text>
        <dbReference type="Rhea" id="RHEA:23784"/>
        <dbReference type="ChEBI" id="CHEBI:15378"/>
        <dbReference type="ChEBI" id="CHEBI:17388"/>
        <dbReference type="ChEBI" id="CHEBI:24646"/>
        <dbReference type="ChEBI" id="CHEBI:60039"/>
        <dbReference type="ChEBI" id="CHEBI:132124"/>
        <dbReference type="EC" id="1.5.5.2"/>
    </reaction>
</comment>
<dbReference type="AlphaFoldDB" id="A0AAN6IVL3"/>
<organism evidence="7 8">
    <name type="scientific">Exophiala dermatitidis</name>
    <name type="common">Black yeast-like fungus</name>
    <name type="synonym">Wangiella dermatitidis</name>
    <dbReference type="NCBI Taxonomy" id="5970"/>
    <lineage>
        <taxon>Eukaryota</taxon>
        <taxon>Fungi</taxon>
        <taxon>Dikarya</taxon>
        <taxon>Ascomycota</taxon>
        <taxon>Pezizomycotina</taxon>
        <taxon>Eurotiomycetes</taxon>
        <taxon>Chaetothyriomycetidae</taxon>
        <taxon>Chaetothyriales</taxon>
        <taxon>Herpotrichiellaceae</taxon>
        <taxon>Exophiala</taxon>
    </lineage>
</organism>
<keyword evidence="3 5" id="KW-0560">Oxidoreductase</keyword>
<keyword evidence="5" id="KW-0274">FAD</keyword>
<dbReference type="Proteomes" id="UP001161757">
    <property type="component" value="Unassembled WGS sequence"/>
</dbReference>
<reference evidence="7" key="1">
    <citation type="submission" date="2023-01" db="EMBL/GenBank/DDBJ databases">
        <title>Exophiala dermititidis isolated from Cystic Fibrosis Patient.</title>
        <authorList>
            <person name="Kurbessoian T."/>
            <person name="Crocker A."/>
            <person name="Murante D."/>
            <person name="Hogan D.A."/>
            <person name="Stajich J.E."/>
        </authorList>
    </citation>
    <scope>NUCLEOTIDE SEQUENCE</scope>
    <source>
        <strain evidence="7">Ex8</strain>
    </source>
</reference>
<dbReference type="SUPFAM" id="SSF51730">
    <property type="entry name" value="FAD-linked oxidoreductase"/>
    <property type="match status" value="1"/>
</dbReference>
<evidence type="ECO:0000256" key="3">
    <source>
        <dbReference type="ARBA" id="ARBA00023002"/>
    </source>
</evidence>
<gene>
    <name evidence="7" type="primary">PUT1_2</name>
    <name evidence="7" type="ORF">HRR80_002996</name>
</gene>
<dbReference type="InterPro" id="IPR015659">
    <property type="entry name" value="Proline_oxidase"/>
</dbReference>
<comment type="similarity">
    <text evidence="1 5">Belongs to the proline oxidase family.</text>
</comment>
<evidence type="ECO:0000256" key="1">
    <source>
        <dbReference type="ARBA" id="ARBA00005869"/>
    </source>
</evidence>
<dbReference type="GO" id="GO:0010133">
    <property type="term" value="P:L-proline catabolic process to L-glutamate"/>
    <property type="evidence" value="ECO:0007669"/>
    <property type="project" value="TreeGrafter"/>
</dbReference>
<dbReference type="Pfam" id="PF01619">
    <property type="entry name" value="Pro_dh"/>
    <property type="match status" value="1"/>
</dbReference>
<dbReference type="InterPro" id="IPR002872">
    <property type="entry name" value="Proline_DH_dom"/>
</dbReference>
<proteinExistence type="inferred from homology"/>
<evidence type="ECO:0000313" key="8">
    <source>
        <dbReference type="Proteomes" id="UP001161757"/>
    </source>
</evidence>
<dbReference type="InterPro" id="IPR029041">
    <property type="entry name" value="FAD-linked_oxidoreductase-like"/>
</dbReference>
<dbReference type="Gene3D" id="3.20.20.220">
    <property type="match status" value="1"/>
</dbReference>
<dbReference type="PANTHER" id="PTHR13914">
    <property type="entry name" value="PROLINE OXIDASE"/>
    <property type="match status" value="1"/>
</dbReference>
<evidence type="ECO:0000313" key="7">
    <source>
        <dbReference type="EMBL" id="KAJ8992954.1"/>
    </source>
</evidence>